<feature type="transmembrane region" description="Helical" evidence="10">
    <location>
        <begin position="152"/>
        <end position="170"/>
    </location>
</feature>
<feature type="transmembrane region" description="Helical" evidence="10">
    <location>
        <begin position="112"/>
        <end position="132"/>
    </location>
</feature>
<dbReference type="PROSITE" id="PS51202">
    <property type="entry name" value="RCK_C"/>
    <property type="match status" value="1"/>
</dbReference>
<dbReference type="AlphaFoldDB" id="A0A2M9A650"/>
<dbReference type="PANTHER" id="PTHR32507:SF7">
    <property type="entry name" value="K(+)_H(+) ANTIPORTER NHAP2"/>
    <property type="match status" value="1"/>
</dbReference>
<keyword evidence="8" id="KW-0406">Ion transport</keyword>
<dbReference type="InterPro" id="IPR006037">
    <property type="entry name" value="RCK_C"/>
</dbReference>
<dbReference type="InterPro" id="IPR038770">
    <property type="entry name" value="Na+/solute_symporter_sf"/>
</dbReference>
<dbReference type="RefSeq" id="WP_100425188.1">
    <property type="nucleotide sequence ID" value="NZ_PGEX01000001.1"/>
</dbReference>
<evidence type="ECO:0000256" key="2">
    <source>
        <dbReference type="ARBA" id="ARBA00022448"/>
    </source>
</evidence>
<proteinExistence type="predicted"/>
<evidence type="ECO:0000256" key="9">
    <source>
        <dbReference type="ARBA" id="ARBA00023136"/>
    </source>
</evidence>
<comment type="subcellular location">
    <subcellularLocation>
        <location evidence="1">Cell membrane</location>
        <topology evidence="1">Multi-pass membrane protein</topology>
    </subcellularLocation>
</comment>
<keyword evidence="5" id="KW-0630">Potassium</keyword>
<dbReference type="Gene3D" id="1.20.1530.20">
    <property type="match status" value="1"/>
</dbReference>
<accession>A0A2M9A650</accession>
<evidence type="ECO:0000313" key="13">
    <source>
        <dbReference type="Proteomes" id="UP000231134"/>
    </source>
</evidence>
<dbReference type="Pfam" id="PF00999">
    <property type="entry name" value="Na_H_Exchanger"/>
    <property type="match status" value="1"/>
</dbReference>
<dbReference type="Pfam" id="PF02080">
    <property type="entry name" value="TrkA_C"/>
    <property type="match status" value="1"/>
</dbReference>
<dbReference type="OrthoDB" id="9810759at2"/>
<sequence length="484" mass="53285">MLLLFALLIIASLFATRISDKIGFPVLVVFLAVGLIVGSDILGLIEFSDAKFTKQVADILLIFILFDGGFRTMRSDLKVAAKPAITLATFGVAVTAMVLGICIHWIMDYDWMLSMLIGSIISSTDAAAVFLITRQNPLKKKLAATLNVESAANDPMAILLTLAFLGSIAGEDTSLWEFFSRLAWQFSGGILIGFLASKIAHFLFNHLHSENRGYYYVLLIGVILFGYGFADQIQANGIIAVFFMGYWLGNSEFVAKRGVSLFLEGISTFCNMALFLMLGLLAFPRNFALVWKEGLLIAALMIFVARPVAVWLSTLPFRYSTKEKLFVSWGGIKGAVPIVLATYPAAYGLKDAESVFNIIFFAVLVSCLLQGSTLGRIAKRAKLTIPKSPVSPFSVELHAIKQSDIDMFEFLIHDDYHCAKKRIQDLKFSTDVVITSITRNGKILPPRGAIELQPGDILFILAPLSRQHALKTFLREGSDPIEEP</sequence>
<keyword evidence="6 10" id="KW-0812">Transmembrane</keyword>
<comment type="caution">
    <text evidence="12">The sequence shown here is derived from an EMBL/GenBank/DDBJ whole genome shotgun (WGS) entry which is preliminary data.</text>
</comment>
<dbReference type="GO" id="GO:1902600">
    <property type="term" value="P:proton transmembrane transport"/>
    <property type="evidence" value="ECO:0007669"/>
    <property type="project" value="InterPro"/>
</dbReference>
<dbReference type="GO" id="GO:0008324">
    <property type="term" value="F:monoatomic cation transmembrane transporter activity"/>
    <property type="evidence" value="ECO:0007669"/>
    <property type="project" value="InterPro"/>
</dbReference>
<feature type="transmembrane region" description="Helical" evidence="10">
    <location>
        <begin position="84"/>
        <end position="106"/>
    </location>
</feature>
<keyword evidence="9 10" id="KW-0472">Membrane</keyword>
<dbReference type="InterPro" id="IPR036721">
    <property type="entry name" value="RCK_C_sf"/>
</dbReference>
<gene>
    <name evidence="12" type="ORF">BGX16_1151</name>
</gene>
<feature type="transmembrane region" description="Helical" evidence="10">
    <location>
        <begin position="236"/>
        <end position="254"/>
    </location>
</feature>
<evidence type="ECO:0000256" key="8">
    <source>
        <dbReference type="ARBA" id="ARBA00023065"/>
    </source>
</evidence>
<feature type="transmembrane region" description="Helical" evidence="10">
    <location>
        <begin position="213"/>
        <end position="230"/>
    </location>
</feature>
<evidence type="ECO:0000256" key="5">
    <source>
        <dbReference type="ARBA" id="ARBA00022538"/>
    </source>
</evidence>
<keyword evidence="13" id="KW-1185">Reference proteome</keyword>
<dbReference type="PANTHER" id="PTHR32507">
    <property type="entry name" value="NA(+)/H(+) ANTIPORTER 1"/>
    <property type="match status" value="1"/>
</dbReference>
<keyword evidence="4" id="KW-1003">Cell membrane</keyword>
<keyword evidence="7 10" id="KW-1133">Transmembrane helix</keyword>
<evidence type="ECO:0000256" key="7">
    <source>
        <dbReference type="ARBA" id="ARBA00022989"/>
    </source>
</evidence>
<keyword evidence="2" id="KW-0813">Transport</keyword>
<dbReference type="GO" id="GO:0005886">
    <property type="term" value="C:plasma membrane"/>
    <property type="evidence" value="ECO:0007669"/>
    <property type="project" value="UniProtKB-SubCell"/>
</dbReference>
<organism evidence="12 13">
    <name type="scientific">Hallerella succinigenes</name>
    <dbReference type="NCBI Taxonomy" id="1896222"/>
    <lineage>
        <taxon>Bacteria</taxon>
        <taxon>Pseudomonadati</taxon>
        <taxon>Fibrobacterota</taxon>
        <taxon>Fibrobacteria</taxon>
        <taxon>Fibrobacterales</taxon>
        <taxon>Fibrobacteraceae</taxon>
        <taxon>Hallerella</taxon>
    </lineage>
</organism>
<reference evidence="12 13" key="1">
    <citation type="submission" date="2017-11" db="EMBL/GenBank/DDBJ databases">
        <title>Animal gut microbial communities from fecal samples from Wisconsin, USA.</title>
        <authorList>
            <person name="Neumann A."/>
        </authorList>
    </citation>
    <scope>NUCLEOTIDE SEQUENCE [LARGE SCALE GENOMIC DNA]</scope>
    <source>
        <strain evidence="12 13">UWS3</strain>
    </source>
</reference>
<evidence type="ECO:0000256" key="10">
    <source>
        <dbReference type="SAM" id="Phobius"/>
    </source>
</evidence>
<dbReference type="Proteomes" id="UP000231134">
    <property type="component" value="Unassembled WGS sequence"/>
</dbReference>
<feature type="transmembrane region" description="Helical" evidence="10">
    <location>
        <begin position="182"/>
        <end position="204"/>
    </location>
</feature>
<evidence type="ECO:0000256" key="6">
    <source>
        <dbReference type="ARBA" id="ARBA00022692"/>
    </source>
</evidence>
<protein>
    <submittedName>
        <fullName evidence="12">Potassium/proton antiporter (CPA1 family)</fullName>
    </submittedName>
</protein>
<feature type="domain" description="RCK C-terminal" evidence="11">
    <location>
        <begin position="395"/>
        <end position="476"/>
    </location>
</feature>
<evidence type="ECO:0000256" key="4">
    <source>
        <dbReference type="ARBA" id="ARBA00022475"/>
    </source>
</evidence>
<evidence type="ECO:0000259" key="11">
    <source>
        <dbReference type="PROSITE" id="PS51202"/>
    </source>
</evidence>
<feature type="transmembrane region" description="Helical" evidence="10">
    <location>
        <begin position="358"/>
        <end position="378"/>
    </location>
</feature>
<feature type="transmembrane region" description="Helical" evidence="10">
    <location>
        <begin position="295"/>
        <end position="313"/>
    </location>
</feature>
<feature type="transmembrane region" description="Helical" evidence="10">
    <location>
        <begin position="325"/>
        <end position="346"/>
    </location>
</feature>
<feature type="transmembrane region" description="Helical" evidence="10">
    <location>
        <begin position="25"/>
        <end position="45"/>
    </location>
</feature>
<dbReference type="NCBIfam" id="NF003716">
    <property type="entry name" value="PRK05326.1-3"/>
    <property type="match status" value="1"/>
</dbReference>
<dbReference type="Gene3D" id="3.30.70.1450">
    <property type="entry name" value="Regulator of K+ conductance, C-terminal domain"/>
    <property type="match status" value="1"/>
</dbReference>
<dbReference type="GO" id="GO:0006813">
    <property type="term" value="P:potassium ion transport"/>
    <property type="evidence" value="ECO:0007669"/>
    <property type="project" value="UniProtKB-KW"/>
</dbReference>
<dbReference type="NCBIfam" id="NF003715">
    <property type="entry name" value="PRK05326.1-2"/>
    <property type="match status" value="1"/>
</dbReference>
<keyword evidence="3" id="KW-0050">Antiport</keyword>
<evidence type="ECO:0000256" key="3">
    <source>
        <dbReference type="ARBA" id="ARBA00022449"/>
    </source>
</evidence>
<dbReference type="EMBL" id="PGEX01000001">
    <property type="protein sequence ID" value="PJJ41192.1"/>
    <property type="molecule type" value="Genomic_DNA"/>
</dbReference>
<evidence type="ECO:0000313" key="12">
    <source>
        <dbReference type="EMBL" id="PJJ41192.1"/>
    </source>
</evidence>
<name>A0A2M9A650_9BACT</name>
<evidence type="ECO:0000256" key="1">
    <source>
        <dbReference type="ARBA" id="ARBA00004651"/>
    </source>
</evidence>
<dbReference type="InterPro" id="IPR006153">
    <property type="entry name" value="Cation/H_exchanger_TM"/>
</dbReference>
<feature type="transmembrane region" description="Helical" evidence="10">
    <location>
        <begin position="261"/>
        <end position="283"/>
    </location>
</feature>
<keyword evidence="5" id="KW-0633">Potassium transport</keyword>
<dbReference type="GO" id="GO:0015297">
    <property type="term" value="F:antiporter activity"/>
    <property type="evidence" value="ECO:0007669"/>
    <property type="project" value="UniProtKB-KW"/>
</dbReference>
<dbReference type="SUPFAM" id="SSF116726">
    <property type="entry name" value="TrkA C-terminal domain-like"/>
    <property type="match status" value="1"/>
</dbReference>